<feature type="transmembrane region" description="Helical" evidence="1">
    <location>
        <begin position="153"/>
        <end position="175"/>
    </location>
</feature>
<keyword evidence="1" id="KW-0812">Transmembrane</keyword>
<keyword evidence="3" id="KW-1185">Reference proteome</keyword>
<dbReference type="Proteomes" id="UP001596175">
    <property type="component" value="Unassembled WGS sequence"/>
</dbReference>
<keyword evidence="1" id="KW-1133">Transmembrane helix</keyword>
<evidence type="ECO:0000313" key="2">
    <source>
        <dbReference type="EMBL" id="MFC5139799.1"/>
    </source>
</evidence>
<name>A0ABV9ZJZ9_9PSEU</name>
<dbReference type="RefSeq" id="WP_378021982.1">
    <property type="nucleotide sequence ID" value="NZ_JBHSKG010000008.1"/>
</dbReference>
<evidence type="ECO:0000256" key="1">
    <source>
        <dbReference type="SAM" id="Phobius"/>
    </source>
</evidence>
<feature type="transmembrane region" description="Helical" evidence="1">
    <location>
        <begin position="187"/>
        <end position="207"/>
    </location>
</feature>
<gene>
    <name evidence="2" type="ORF">ACFPK1_16280</name>
</gene>
<feature type="transmembrane region" description="Helical" evidence="1">
    <location>
        <begin position="64"/>
        <end position="86"/>
    </location>
</feature>
<comment type="caution">
    <text evidence="2">The sequence shown here is derived from an EMBL/GenBank/DDBJ whole genome shotgun (WGS) entry which is preliminary data.</text>
</comment>
<feature type="transmembrane region" description="Helical" evidence="1">
    <location>
        <begin position="213"/>
        <end position="234"/>
    </location>
</feature>
<feature type="transmembrane region" description="Helical" evidence="1">
    <location>
        <begin position="23"/>
        <end position="44"/>
    </location>
</feature>
<protein>
    <submittedName>
        <fullName evidence="2">DUF4386 domain-containing protein</fullName>
    </submittedName>
</protein>
<dbReference type="EMBL" id="JBHSKG010000008">
    <property type="protein sequence ID" value="MFC5139799.1"/>
    <property type="molecule type" value="Genomic_DNA"/>
</dbReference>
<reference evidence="3" key="1">
    <citation type="journal article" date="2019" name="Int. J. Syst. Evol. Microbiol.">
        <title>The Global Catalogue of Microorganisms (GCM) 10K type strain sequencing project: providing services to taxonomists for standard genome sequencing and annotation.</title>
        <authorList>
            <consortium name="The Broad Institute Genomics Platform"/>
            <consortium name="The Broad Institute Genome Sequencing Center for Infectious Disease"/>
            <person name="Wu L."/>
            <person name="Ma J."/>
        </authorList>
    </citation>
    <scope>NUCLEOTIDE SEQUENCE [LARGE SCALE GENOMIC DNA]</scope>
    <source>
        <strain evidence="3">XZYJ18</strain>
    </source>
</reference>
<dbReference type="Pfam" id="PF14329">
    <property type="entry name" value="DUF4386"/>
    <property type="match status" value="1"/>
</dbReference>
<feature type="transmembrane region" description="Helical" evidence="1">
    <location>
        <begin position="106"/>
        <end position="125"/>
    </location>
</feature>
<organism evidence="2 3">
    <name type="scientific">Actinomycetospora rhizophila</name>
    <dbReference type="NCBI Taxonomy" id="1416876"/>
    <lineage>
        <taxon>Bacteria</taxon>
        <taxon>Bacillati</taxon>
        <taxon>Actinomycetota</taxon>
        <taxon>Actinomycetes</taxon>
        <taxon>Pseudonocardiales</taxon>
        <taxon>Pseudonocardiaceae</taxon>
        <taxon>Actinomycetospora</taxon>
    </lineage>
</organism>
<dbReference type="InterPro" id="IPR025495">
    <property type="entry name" value="DUF4386"/>
</dbReference>
<proteinExistence type="predicted"/>
<sequence>MTTDVRTAAPTPTHSRRDPMRRIALAGGLLYLVTFAASIPQLALFADLVADPAGFVGTPGSTTAVLWGSWLEVITALAGIGTAVALYPVTRRVSRTAAIGFVTSRVVEATMILVGVLCVLSVVALRGDLAGAVGARADALGVVGQALVEVRQWSFLVGPGLIPGVNALFLGYVMYRSRLVPRVIPAVGLAGAPLIILSATVTILGGWEQVSIAGSLCALPIALWEFSLGIWLTVKGFRPTTLTID</sequence>
<accession>A0ABV9ZJZ9</accession>
<keyword evidence="1" id="KW-0472">Membrane</keyword>
<evidence type="ECO:0000313" key="3">
    <source>
        <dbReference type="Proteomes" id="UP001596175"/>
    </source>
</evidence>